<evidence type="ECO:0000259" key="3">
    <source>
        <dbReference type="PROSITE" id="PS50977"/>
    </source>
</evidence>
<evidence type="ECO:0000313" key="5">
    <source>
        <dbReference type="Proteomes" id="UP000680866"/>
    </source>
</evidence>
<dbReference type="PROSITE" id="PS50977">
    <property type="entry name" value="HTH_TETR_2"/>
    <property type="match status" value="1"/>
</dbReference>
<name>A0A810N8Z4_9ACTN</name>
<evidence type="ECO:0000313" key="4">
    <source>
        <dbReference type="EMBL" id="BCJ68268.1"/>
    </source>
</evidence>
<dbReference type="InterPro" id="IPR001647">
    <property type="entry name" value="HTH_TetR"/>
</dbReference>
<proteinExistence type="predicted"/>
<gene>
    <name evidence="4" type="ORF">Prubr_52890</name>
</gene>
<keyword evidence="5" id="KW-1185">Reference proteome</keyword>
<dbReference type="GO" id="GO:0000976">
    <property type="term" value="F:transcription cis-regulatory region binding"/>
    <property type="evidence" value="ECO:0007669"/>
    <property type="project" value="TreeGrafter"/>
</dbReference>
<dbReference type="SUPFAM" id="SSF46689">
    <property type="entry name" value="Homeodomain-like"/>
    <property type="match status" value="1"/>
</dbReference>
<dbReference type="AlphaFoldDB" id="A0A810N8Z4"/>
<dbReference type="Pfam" id="PF17940">
    <property type="entry name" value="TetR_C_31"/>
    <property type="match status" value="1"/>
</dbReference>
<dbReference type="PANTHER" id="PTHR30055">
    <property type="entry name" value="HTH-TYPE TRANSCRIPTIONAL REGULATOR RUTR"/>
    <property type="match status" value="1"/>
</dbReference>
<reference evidence="4" key="1">
    <citation type="submission" date="2020-08" db="EMBL/GenBank/DDBJ databases">
        <title>Whole genome shotgun sequence of Polymorphospora rubra NBRC 101157.</title>
        <authorList>
            <person name="Komaki H."/>
            <person name="Tamura T."/>
        </authorList>
    </citation>
    <scope>NUCLEOTIDE SEQUENCE</scope>
    <source>
        <strain evidence="4">NBRC 101157</strain>
    </source>
</reference>
<dbReference type="Gene3D" id="1.10.357.10">
    <property type="entry name" value="Tetracycline Repressor, domain 2"/>
    <property type="match status" value="1"/>
</dbReference>
<dbReference type="PRINTS" id="PR00455">
    <property type="entry name" value="HTHTETR"/>
</dbReference>
<dbReference type="EMBL" id="AP023359">
    <property type="protein sequence ID" value="BCJ68268.1"/>
    <property type="molecule type" value="Genomic_DNA"/>
</dbReference>
<dbReference type="InterPro" id="IPR050109">
    <property type="entry name" value="HTH-type_TetR-like_transc_reg"/>
</dbReference>
<dbReference type="Proteomes" id="UP000680866">
    <property type="component" value="Chromosome"/>
</dbReference>
<accession>A0A810N8Z4</accession>
<dbReference type="KEGG" id="pry:Prubr_52890"/>
<dbReference type="InterPro" id="IPR009057">
    <property type="entry name" value="Homeodomain-like_sf"/>
</dbReference>
<dbReference type="GO" id="GO:0003700">
    <property type="term" value="F:DNA-binding transcription factor activity"/>
    <property type="evidence" value="ECO:0007669"/>
    <property type="project" value="TreeGrafter"/>
</dbReference>
<protein>
    <submittedName>
        <fullName evidence="4">DNA-binding transcriptional regulator</fullName>
    </submittedName>
</protein>
<dbReference type="PANTHER" id="PTHR30055:SF231">
    <property type="entry name" value="TRANSCRIPTIONAL REGULATORY PROTEIN (PROBABLY DEOR-FAMILY)-RELATED"/>
    <property type="match status" value="1"/>
</dbReference>
<evidence type="ECO:0000256" key="1">
    <source>
        <dbReference type="ARBA" id="ARBA00023125"/>
    </source>
</evidence>
<keyword evidence="1 2" id="KW-0238">DNA-binding</keyword>
<organism evidence="4 5">
    <name type="scientific">Polymorphospora rubra</name>
    <dbReference type="NCBI Taxonomy" id="338584"/>
    <lineage>
        <taxon>Bacteria</taxon>
        <taxon>Bacillati</taxon>
        <taxon>Actinomycetota</taxon>
        <taxon>Actinomycetes</taxon>
        <taxon>Micromonosporales</taxon>
        <taxon>Micromonosporaceae</taxon>
        <taxon>Polymorphospora</taxon>
    </lineage>
</organism>
<feature type="domain" description="HTH tetR-type" evidence="3">
    <location>
        <begin position="16"/>
        <end position="76"/>
    </location>
</feature>
<feature type="DNA-binding region" description="H-T-H motif" evidence="2">
    <location>
        <begin position="39"/>
        <end position="58"/>
    </location>
</feature>
<dbReference type="Pfam" id="PF00440">
    <property type="entry name" value="TetR_N"/>
    <property type="match status" value="1"/>
</dbReference>
<sequence length="194" mass="20770">MDVSGVPIERSRRDPEGRRRAIVAAAAELIVQDGLTDLTHRRVAARAGVSLSATTYYFSSLEELSEEALRLLADEIDAGLATVAETLAAHGGDPAVLAEILHDYLMQPIRVQADTALYLAATQRPALRPLALRWFDGLVEVLSAHVDPATATALAVYGDGVTVHAMLHDEILDLDAITRAVTALMGHGAEGDRR</sequence>
<evidence type="ECO:0000256" key="2">
    <source>
        <dbReference type="PROSITE-ProRule" id="PRU00335"/>
    </source>
</evidence>
<dbReference type="InterPro" id="IPR041583">
    <property type="entry name" value="TetR_C_31"/>
</dbReference>